<protein>
    <submittedName>
        <fullName evidence="1">Lef12</fullName>
    </submittedName>
</protein>
<evidence type="ECO:0000313" key="1">
    <source>
        <dbReference type="EMBL" id="AVA31190.1"/>
    </source>
</evidence>
<dbReference type="EMBL" id="MF143631">
    <property type="protein sequence ID" value="AVA31190.1"/>
    <property type="molecule type" value="Genomic_DNA"/>
</dbReference>
<reference evidence="1 2" key="1">
    <citation type="journal article" date="2018" name="PLoS ONE">
        <title>Genome analysis of a novel Group I alphabaculovirus obtained from Oxyplax ochracea.</title>
        <authorList>
            <person name="Wang J."/>
            <person name="Hou D."/>
            <person name="Wang Q."/>
            <person name="Kuang W."/>
            <person name="Zhang L."/>
            <person name="Li J."/>
            <person name="Shen S."/>
            <person name="Deng F."/>
            <person name="Wang H."/>
            <person name="Hu Z."/>
            <person name="Wang M."/>
        </authorList>
    </citation>
    <scope>NUCLEOTIDE SEQUENCE [LARGE SCALE GENOMIC DNA]</scope>
    <source>
        <strain evidence="1">435</strain>
    </source>
</reference>
<dbReference type="Pfam" id="PF06256">
    <property type="entry name" value="Nucleo_LEF-12"/>
    <property type="match status" value="1"/>
</dbReference>
<name>A0A2L0WU69_9ABAC</name>
<accession>A0A2L0WU69</accession>
<dbReference type="InterPro" id="IPR009365">
    <property type="entry name" value="Nucleo_LEF-12"/>
</dbReference>
<sequence>MSMSNFKITNKTEFNERFNRVRSIALMMARTIDFMRQNGHCTVEDAKTLCLSDDTAAWVCGHSDTSTFVSFRIHIDSFKHPNAVLDYFKFKESKEQRERVANQYTYINFIFKNVVAIKLTVYTDKPKSRMYKFGLPFFISDFSDNNEHVRVNVRNTRIKTLYIPLFYEQFIEDVSNSSSNLSLVE</sequence>
<dbReference type="Proteomes" id="UP000297028">
    <property type="component" value="Segment"/>
</dbReference>
<evidence type="ECO:0000313" key="2">
    <source>
        <dbReference type="Proteomes" id="UP000297028"/>
    </source>
</evidence>
<proteinExistence type="predicted"/>
<keyword evidence="2" id="KW-1185">Reference proteome</keyword>
<gene>
    <name evidence="1" type="ORF">Oxoc_ORF91</name>
</gene>
<organism evidence="1 2">
    <name type="scientific">Oxyplax ochracea nucleopolyhedrovirus</name>
    <dbReference type="NCBI Taxonomy" id="2083176"/>
    <lineage>
        <taxon>Viruses</taxon>
        <taxon>Viruses incertae sedis</taxon>
        <taxon>Naldaviricetes</taxon>
        <taxon>Lefavirales</taxon>
        <taxon>Baculoviridae</taxon>
        <taxon>Alphabaculovirus</taxon>
        <taxon>Alphabaculovirus oxochraceae</taxon>
    </lineage>
</organism>